<dbReference type="AlphaFoldDB" id="A0AAP4FIR9"/>
<gene>
    <name evidence="3" type="ORF">QP116_08000</name>
</gene>
<keyword evidence="2" id="KW-1133">Transmembrane helix</keyword>
<evidence type="ECO:0000313" key="3">
    <source>
        <dbReference type="EMBL" id="MDK6275670.1"/>
    </source>
</evidence>
<proteinExistence type="predicted"/>
<feature type="compositionally biased region" description="Basic and acidic residues" evidence="1">
    <location>
        <begin position="1"/>
        <end position="14"/>
    </location>
</feature>
<sequence>MSETSDFNRDRDPQWGDSASSDEPRYGVRREDLPPGSYPPPGTSQQGLTSQQGPTPDAGQSSYNAMSGWDSQPGPGWGEPHFAYDQNGWPVNNPWQQQPARRPGLMIAGCVLAWVFSAFGFLSSFGLLMASNFTPQELERIITEEMPPEFLESFYTGLDQIGGYEALLGFMRNTGIAILVFCALFSVAAIFIIAGSRAWRIIGVILAALASVVALFSIVSNPLVAVVWLACMAIIIVGWTMPATNAWLRQQAQLKRARR</sequence>
<feature type="transmembrane region" description="Helical" evidence="2">
    <location>
        <begin position="105"/>
        <end position="130"/>
    </location>
</feature>
<evidence type="ECO:0008006" key="5">
    <source>
        <dbReference type="Google" id="ProtNLM"/>
    </source>
</evidence>
<feature type="transmembrane region" description="Helical" evidence="2">
    <location>
        <begin position="225"/>
        <end position="248"/>
    </location>
</feature>
<name>A0AAP4FIR9_9MICC</name>
<evidence type="ECO:0000256" key="2">
    <source>
        <dbReference type="SAM" id="Phobius"/>
    </source>
</evidence>
<evidence type="ECO:0000256" key="1">
    <source>
        <dbReference type="SAM" id="MobiDB-lite"/>
    </source>
</evidence>
<comment type="caution">
    <text evidence="3">The sequence shown here is derived from an EMBL/GenBank/DDBJ whole genome shotgun (WGS) entry which is preliminary data.</text>
</comment>
<feature type="compositionally biased region" description="Low complexity" evidence="1">
    <location>
        <begin position="43"/>
        <end position="56"/>
    </location>
</feature>
<evidence type="ECO:0000313" key="4">
    <source>
        <dbReference type="Proteomes" id="UP001240483"/>
    </source>
</evidence>
<dbReference type="Proteomes" id="UP001240483">
    <property type="component" value="Unassembled WGS sequence"/>
</dbReference>
<dbReference type="EMBL" id="JASODW010000010">
    <property type="protein sequence ID" value="MDK6275670.1"/>
    <property type="molecule type" value="Genomic_DNA"/>
</dbReference>
<feature type="compositionally biased region" description="Basic and acidic residues" evidence="1">
    <location>
        <begin position="22"/>
        <end position="33"/>
    </location>
</feature>
<feature type="region of interest" description="Disordered" evidence="1">
    <location>
        <begin position="1"/>
        <end position="82"/>
    </location>
</feature>
<reference evidence="3" key="1">
    <citation type="submission" date="2023-05" db="EMBL/GenBank/DDBJ databases">
        <title>Cataloging the Phylogenetic Diversity of Human Bladder Bacteria.</title>
        <authorList>
            <person name="Du J."/>
        </authorList>
    </citation>
    <scope>NUCLEOTIDE SEQUENCE</scope>
    <source>
        <strain evidence="3">UMB9978</strain>
    </source>
</reference>
<feature type="transmembrane region" description="Helical" evidence="2">
    <location>
        <begin position="201"/>
        <end position="219"/>
    </location>
</feature>
<keyword evidence="2" id="KW-0812">Transmembrane</keyword>
<feature type="transmembrane region" description="Helical" evidence="2">
    <location>
        <begin position="174"/>
        <end position="194"/>
    </location>
</feature>
<dbReference type="RefSeq" id="WP_285333412.1">
    <property type="nucleotide sequence ID" value="NZ_JASODW010000010.1"/>
</dbReference>
<keyword evidence="2" id="KW-0472">Membrane</keyword>
<protein>
    <recommendedName>
        <fullName evidence="5">DUF4064 domain-containing protein</fullName>
    </recommendedName>
</protein>
<accession>A0AAP4FIR9</accession>
<organism evidence="3 4">
    <name type="scientific">Pseudoglutamicibacter cumminsii</name>
    <dbReference type="NCBI Taxonomy" id="156979"/>
    <lineage>
        <taxon>Bacteria</taxon>
        <taxon>Bacillati</taxon>
        <taxon>Actinomycetota</taxon>
        <taxon>Actinomycetes</taxon>
        <taxon>Micrococcales</taxon>
        <taxon>Micrococcaceae</taxon>
        <taxon>Pseudoglutamicibacter</taxon>
    </lineage>
</organism>